<accession>A0ABM1B967</accession>
<dbReference type="PANTHER" id="PTHR14454">
    <property type="entry name" value="GRB2-ASSOCIATED AND REGULATOR OF MAPK PROTEIN FAMILY MEMBER"/>
    <property type="match status" value="1"/>
</dbReference>
<keyword evidence="1" id="KW-0597">Phosphoprotein</keyword>
<dbReference type="GeneID" id="106462037"/>
<evidence type="ECO:0000259" key="3">
    <source>
        <dbReference type="Pfam" id="PF12736"/>
    </source>
</evidence>
<dbReference type="RefSeq" id="XP_013777362.1">
    <property type="nucleotide sequence ID" value="XM_013921908.2"/>
</dbReference>
<dbReference type="Pfam" id="PF12736">
    <property type="entry name" value="CABIT"/>
    <property type="match status" value="1"/>
</dbReference>
<evidence type="ECO:0000256" key="2">
    <source>
        <dbReference type="SAM" id="MobiDB-lite"/>
    </source>
</evidence>
<reference evidence="5" key="1">
    <citation type="submission" date="2025-08" db="UniProtKB">
        <authorList>
            <consortium name="RefSeq"/>
        </authorList>
    </citation>
    <scope>IDENTIFICATION</scope>
    <source>
        <tissue evidence="5">Muscle</tissue>
    </source>
</reference>
<evidence type="ECO:0000313" key="4">
    <source>
        <dbReference type="Proteomes" id="UP000694941"/>
    </source>
</evidence>
<feature type="compositionally biased region" description="Polar residues" evidence="2">
    <location>
        <begin position="660"/>
        <end position="672"/>
    </location>
</feature>
<proteinExistence type="predicted"/>
<feature type="region of interest" description="Disordered" evidence="2">
    <location>
        <begin position="425"/>
        <end position="493"/>
    </location>
</feature>
<name>A0ABM1B967_LIMPO</name>
<dbReference type="InterPro" id="IPR025946">
    <property type="entry name" value="CABIT_dom"/>
</dbReference>
<dbReference type="PANTHER" id="PTHR14454:SF11">
    <property type="entry name" value="SERRANO, ISOFORM F"/>
    <property type="match status" value="1"/>
</dbReference>
<feature type="compositionally biased region" description="Polar residues" evidence="2">
    <location>
        <begin position="428"/>
        <end position="439"/>
    </location>
</feature>
<feature type="region of interest" description="Disordered" evidence="2">
    <location>
        <begin position="660"/>
        <end position="690"/>
    </location>
</feature>
<gene>
    <name evidence="5" type="primary">LOC106462037</name>
</gene>
<protein>
    <submittedName>
        <fullName evidence="5">Uncharacterized protein LOC106462037</fullName>
    </submittedName>
</protein>
<dbReference type="Proteomes" id="UP000694941">
    <property type="component" value="Unplaced"/>
</dbReference>
<evidence type="ECO:0000256" key="1">
    <source>
        <dbReference type="ARBA" id="ARBA00022553"/>
    </source>
</evidence>
<dbReference type="InterPro" id="IPR052281">
    <property type="entry name" value="GAREM"/>
</dbReference>
<organism evidence="4 5">
    <name type="scientific">Limulus polyphemus</name>
    <name type="common">Atlantic horseshoe crab</name>
    <dbReference type="NCBI Taxonomy" id="6850"/>
    <lineage>
        <taxon>Eukaryota</taxon>
        <taxon>Metazoa</taxon>
        <taxon>Ecdysozoa</taxon>
        <taxon>Arthropoda</taxon>
        <taxon>Chelicerata</taxon>
        <taxon>Merostomata</taxon>
        <taxon>Xiphosura</taxon>
        <taxon>Limulidae</taxon>
        <taxon>Limulus</taxon>
    </lineage>
</organism>
<feature type="domain" description="CABIT" evidence="3">
    <location>
        <begin position="31"/>
        <end position="294"/>
    </location>
</feature>
<sequence>MVSSEAYTYLSSVKWGSEGYYLKEFTQKFTLPQVAKIIKGQYLNLGVPTLPSPSPNNVVFLASGGKRIKMAAQCVKFKENRRVILVGPKLAIPDNYDGWFEILSEDGRPMRCIESVAEMSKRFPSSCLVRENIKVFVSKIDDPENVSDKTRSLQAGETIHLVDEILAAPVRGKAPGRFLRCLTDRNDTVYLSHEQRGKFSPMAGEDNISGVHTIKTILSKRLPLMVRLVHGKPPTGLKSSFTFLPEMRLYSLFEEECIMALPLLKDSAIVPLPLTAPLKLQSPRNVETLVNLREYTILNEKCNKIIQEVSDKIQVFDISMSKELRSKTKTSYHYPNRIQNHFHLKQGRQASLVRRSLSDPQGQGKGKTIVTLERGLSAPGASTDLRIAEGESKEELVIDDYDEIDQIYDYVRGLIPLPEKIKRDFSANDKSSSPENSAASRFPTSPVSPVPTSPLVSTTNETSTTEGDKVKPEPPPVETIPARKMSTSTEPCYSSGQKITVSIVQKPSFRPKGGSLKDNDGADVHFTTDHTYEKLDKRKEDPKCTYTKSNHNIKASSDRTFYIPSGHHPCQNNKFFIKNAPQQRQAHSTRIFKNFKSSQTHSTRIFKHSKSSPVKVSVPFQRTSRAKTCRSNKSITTSPLFNIRYKSLTNLAPKFNNTLESSNSVDQTSSGSGLKELAKDTKGQNKKLPRPKSLTNLFWESSRVDNYNNYNLVQNEINRKADNTKYLFSHELSSSKLINGGPNKRIGTLYL</sequence>
<evidence type="ECO:0000313" key="5">
    <source>
        <dbReference type="RefSeq" id="XP_013777362.1"/>
    </source>
</evidence>
<keyword evidence="4" id="KW-1185">Reference proteome</keyword>